<keyword evidence="2" id="KW-0472">Membrane</keyword>
<feature type="transmembrane region" description="Helical" evidence="2">
    <location>
        <begin position="135"/>
        <end position="155"/>
    </location>
</feature>
<name>A0AAD3SJZ5_NEPGR</name>
<evidence type="ECO:0000313" key="4">
    <source>
        <dbReference type="Proteomes" id="UP001279734"/>
    </source>
</evidence>
<sequence length="167" mass="18090">MWARPAGGREPLGGKAKRAKPCARTLPADLFQCPSVLLPSQKRLRNISSKIIMATKFAVRYLSRRLSSSGKVLSEEEKAAENVYIKKMEQEKLQKLARKGPQPEENLGMGSGGSVSDPKPSGSDSSASNVSSDQYRNYAVLAGAITAVAALGWYFKSSSKKPEEVQD</sequence>
<keyword evidence="4" id="KW-1185">Reference proteome</keyword>
<proteinExistence type="predicted"/>
<keyword evidence="2" id="KW-0812">Transmembrane</keyword>
<protein>
    <submittedName>
        <fullName evidence="3">Uncharacterized protein</fullName>
    </submittedName>
</protein>
<dbReference type="PANTHER" id="PTHR33878">
    <property type="entry name" value="OS08G0559000 PROTEIN"/>
    <property type="match status" value="1"/>
</dbReference>
<dbReference type="EMBL" id="BSYO01000011">
    <property type="protein sequence ID" value="GMH12174.1"/>
    <property type="molecule type" value="Genomic_DNA"/>
</dbReference>
<dbReference type="InterPro" id="IPR045284">
    <property type="entry name" value="At2g27730-like"/>
</dbReference>
<evidence type="ECO:0000313" key="3">
    <source>
        <dbReference type="EMBL" id="GMH12174.1"/>
    </source>
</evidence>
<comment type="caution">
    <text evidence="3">The sequence shown here is derived from an EMBL/GenBank/DDBJ whole genome shotgun (WGS) entry which is preliminary data.</text>
</comment>
<dbReference type="PANTHER" id="PTHR33878:SF1">
    <property type="entry name" value="OS08G0559000 PROTEIN"/>
    <property type="match status" value="1"/>
</dbReference>
<dbReference type="AlphaFoldDB" id="A0AAD3SJZ5"/>
<gene>
    <name evidence="3" type="ORF">Nepgr_014015</name>
</gene>
<feature type="compositionally biased region" description="Low complexity" evidence="1">
    <location>
        <begin position="121"/>
        <end position="131"/>
    </location>
</feature>
<keyword evidence="2" id="KW-1133">Transmembrane helix</keyword>
<feature type="region of interest" description="Disordered" evidence="1">
    <location>
        <begin position="93"/>
        <end position="131"/>
    </location>
</feature>
<reference evidence="3" key="1">
    <citation type="submission" date="2023-05" db="EMBL/GenBank/DDBJ databases">
        <title>Nepenthes gracilis genome sequencing.</title>
        <authorList>
            <person name="Fukushima K."/>
        </authorList>
    </citation>
    <scope>NUCLEOTIDE SEQUENCE</scope>
    <source>
        <strain evidence="3">SING2019-196</strain>
    </source>
</reference>
<organism evidence="3 4">
    <name type="scientific">Nepenthes gracilis</name>
    <name type="common">Slender pitcher plant</name>
    <dbReference type="NCBI Taxonomy" id="150966"/>
    <lineage>
        <taxon>Eukaryota</taxon>
        <taxon>Viridiplantae</taxon>
        <taxon>Streptophyta</taxon>
        <taxon>Embryophyta</taxon>
        <taxon>Tracheophyta</taxon>
        <taxon>Spermatophyta</taxon>
        <taxon>Magnoliopsida</taxon>
        <taxon>eudicotyledons</taxon>
        <taxon>Gunneridae</taxon>
        <taxon>Pentapetalae</taxon>
        <taxon>Caryophyllales</taxon>
        <taxon>Nepenthaceae</taxon>
        <taxon>Nepenthes</taxon>
    </lineage>
</organism>
<dbReference type="Proteomes" id="UP001279734">
    <property type="component" value="Unassembled WGS sequence"/>
</dbReference>
<accession>A0AAD3SJZ5</accession>
<evidence type="ECO:0000256" key="2">
    <source>
        <dbReference type="SAM" id="Phobius"/>
    </source>
</evidence>
<evidence type="ECO:0000256" key="1">
    <source>
        <dbReference type="SAM" id="MobiDB-lite"/>
    </source>
</evidence>